<evidence type="ECO:0000256" key="1">
    <source>
        <dbReference type="SAM" id="MobiDB-lite"/>
    </source>
</evidence>
<organism evidence="2 3">
    <name type="scientific">Yarrowia lipolytica</name>
    <name type="common">Candida lipolytica</name>
    <dbReference type="NCBI Taxonomy" id="4952"/>
    <lineage>
        <taxon>Eukaryota</taxon>
        <taxon>Fungi</taxon>
        <taxon>Dikarya</taxon>
        <taxon>Ascomycota</taxon>
        <taxon>Saccharomycotina</taxon>
        <taxon>Dipodascomycetes</taxon>
        <taxon>Dipodascales</taxon>
        <taxon>Dipodascales incertae sedis</taxon>
        <taxon>Yarrowia</taxon>
    </lineage>
</organism>
<sequence length="105" mass="10777">MELEGAGSSARERDSIGASSSSSSFSSSFSSSSSSSLLVRAATLGVRCDYGERGPGGPRGSRKPGRGADHSTMGSIRGLDDSIKGLILVSHQVATWLLAEPCDTK</sequence>
<accession>A0A1D8NG18</accession>
<dbReference type="VEuPathDB" id="FungiDB:YALI1_D32487g"/>
<feature type="region of interest" description="Disordered" evidence="1">
    <location>
        <begin position="48"/>
        <end position="76"/>
    </location>
</feature>
<feature type="region of interest" description="Disordered" evidence="1">
    <location>
        <begin position="1"/>
        <end position="36"/>
    </location>
</feature>
<evidence type="ECO:0000313" key="2">
    <source>
        <dbReference type="EMBL" id="AOW04589.1"/>
    </source>
</evidence>
<dbReference type="AlphaFoldDB" id="A0A1D8NG18"/>
<feature type="compositionally biased region" description="Low complexity" evidence="1">
    <location>
        <begin position="19"/>
        <end position="36"/>
    </location>
</feature>
<proteinExistence type="predicted"/>
<dbReference type="GeneID" id="94583463"/>
<evidence type="ECO:0000313" key="3">
    <source>
        <dbReference type="Proteomes" id="UP000182444"/>
    </source>
</evidence>
<name>A0A1D8NG18_YARLL</name>
<dbReference type="Proteomes" id="UP000182444">
    <property type="component" value="Chromosome 1D"/>
</dbReference>
<protein>
    <submittedName>
        <fullName evidence="2">Uncharacterized protein</fullName>
    </submittedName>
</protein>
<dbReference type="RefSeq" id="XP_068138953.1">
    <property type="nucleotide sequence ID" value="XM_068282852.1"/>
</dbReference>
<gene>
    <name evidence="2" type="ORF">YALI1_D32487g</name>
</gene>
<dbReference type="EMBL" id="CP017556">
    <property type="protein sequence ID" value="AOW04589.1"/>
    <property type="molecule type" value="Genomic_DNA"/>
</dbReference>
<reference evidence="2 3" key="1">
    <citation type="journal article" date="2016" name="PLoS ONE">
        <title>Sequence Assembly of Yarrowia lipolytica Strain W29/CLIB89 Shows Transposable Element Diversity.</title>
        <authorList>
            <person name="Magnan C."/>
            <person name="Yu J."/>
            <person name="Chang I."/>
            <person name="Jahn E."/>
            <person name="Kanomata Y."/>
            <person name="Wu J."/>
            <person name="Zeller M."/>
            <person name="Oakes M."/>
            <person name="Baldi P."/>
            <person name="Sandmeyer S."/>
        </authorList>
    </citation>
    <scope>NUCLEOTIDE SEQUENCE [LARGE SCALE GENOMIC DNA]</scope>
    <source>
        <strain evidence="3">CLIB89(W29)</strain>
    </source>
</reference>